<dbReference type="Gene3D" id="1.10.150.130">
    <property type="match status" value="1"/>
</dbReference>
<keyword evidence="3 5" id="KW-0238">DNA-binding</keyword>
<dbReference type="Gene3D" id="1.10.443.10">
    <property type="entry name" value="Intergrase catalytic core"/>
    <property type="match status" value="1"/>
</dbReference>
<evidence type="ECO:0000313" key="9">
    <source>
        <dbReference type="Proteomes" id="UP000319986"/>
    </source>
</evidence>
<comment type="similarity">
    <text evidence="1">Belongs to the 'phage' integrase family.</text>
</comment>
<dbReference type="GO" id="GO:0003677">
    <property type="term" value="F:DNA binding"/>
    <property type="evidence" value="ECO:0007669"/>
    <property type="project" value="UniProtKB-UniRule"/>
</dbReference>
<evidence type="ECO:0000256" key="4">
    <source>
        <dbReference type="ARBA" id="ARBA00023172"/>
    </source>
</evidence>
<dbReference type="Pfam" id="PF14659">
    <property type="entry name" value="Phage_int_SAM_3"/>
    <property type="match status" value="1"/>
</dbReference>
<dbReference type="InterPro" id="IPR011010">
    <property type="entry name" value="DNA_brk_join_enz"/>
</dbReference>
<organism evidence="8 9">
    <name type="scientific">Corynebacterium variabile</name>
    <dbReference type="NCBI Taxonomy" id="1727"/>
    <lineage>
        <taxon>Bacteria</taxon>
        <taxon>Bacillati</taxon>
        <taxon>Actinomycetota</taxon>
        <taxon>Actinomycetes</taxon>
        <taxon>Mycobacteriales</taxon>
        <taxon>Corynebacteriaceae</taxon>
        <taxon>Corynebacterium</taxon>
    </lineage>
</organism>
<evidence type="ECO:0000313" key="8">
    <source>
        <dbReference type="EMBL" id="GEC85889.1"/>
    </source>
</evidence>
<proteinExistence type="inferred from homology"/>
<reference evidence="8 9" key="1">
    <citation type="submission" date="2019-06" db="EMBL/GenBank/DDBJ databases">
        <title>Whole genome shotgun sequence of Corynebacterium variabile NBRC 15286.</title>
        <authorList>
            <person name="Hosoyama A."/>
            <person name="Uohara A."/>
            <person name="Ohji S."/>
            <person name="Ichikawa N."/>
        </authorList>
    </citation>
    <scope>NUCLEOTIDE SEQUENCE [LARGE SCALE GENOMIC DNA]</scope>
    <source>
        <strain evidence="8 9">NBRC 15286</strain>
    </source>
</reference>
<dbReference type="GO" id="GO:0006310">
    <property type="term" value="P:DNA recombination"/>
    <property type="evidence" value="ECO:0007669"/>
    <property type="project" value="UniProtKB-KW"/>
</dbReference>
<sequence>MTRGRPATALGTCGEINTTQLPTGVWQSETRMRLQSGKRKRVRARGKSKTGAIDALKIKCRDLTDTTDTGLLTSTSTFNALLDYWIEHHDMADRTRKIYRSCITLHIRPALGDVCLNELNTPMLQMFLDSLSQGTEKTARAALGGAVSLAVKWGIMPTNPVRDTTPRKVEKKEVRALTDDEILTYRTRLVEWCGSNKTGPKRGEGLVEIIDVCIGSGMRIGEVLALRWCDVDLEAGTVAVSGTMDDDAKTRKDSPKTVKSRRIIPVAPIALDALQRQWDKPARQFLGEPVFPSREGTYRTVTSVEDRLRKARNGEDDITPHDFRKTVATRIERDHGMLSASRYLGHSSTAVTEKAYLARPEILPDLTASFSVKRLRAV</sequence>
<evidence type="ECO:0000259" key="7">
    <source>
        <dbReference type="PROSITE" id="PS51900"/>
    </source>
</evidence>
<gene>
    <name evidence="8" type="ORF">CVA01_12030</name>
</gene>
<feature type="domain" description="Tyr recombinase" evidence="6">
    <location>
        <begin position="172"/>
        <end position="371"/>
    </location>
</feature>
<dbReference type="Pfam" id="PF00589">
    <property type="entry name" value="Phage_integrase"/>
    <property type="match status" value="1"/>
</dbReference>
<comment type="caution">
    <text evidence="8">The sequence shown here is derived from an EMBL/GenBank/DDBJ whole genome shotgun (WGS) entry which is preliminary data.</text>
</comment>
<dbReference type="InterPro" id="IPR002104">
    <property type="entry name" value="Integrase_catalytic"/>
</dbReference>
<dbReference type="PANTHER" id="PTHR30629:SF2">
    <property type="entry name" value="PROPHAGE INTEGRASE INTS-RELATED"/>
    <property type="match status" value="1"/>
</dbReference>
<dbReference type="EMBL" id="BJNT01000008">
    <property type="protein sequence ID" value="GEC85889.1"/>
    <property type="molecule type" value="Genomic_DNA"/>
</dbReference>
<dbReference type="GO" id="GO:0015074">
    <property type="term" value="P:DNA integration"/>
    <property type="evidence" value="ECO:0007669"/>
    <property type="project" value="UniProtKB-KW"/>
</dbReference>
<dbReference type="InterPro" id="IPR004107">
    <property type="entry name" value="Integrase_SAM-like_N"/>
</dbReference>
<dbReference type="PROSITE" id="PS51900">
    <property type="entry name" value="CB"/>
    <property type="match status" value="1"/>
</dbReference>
<dbReference type="CDD" id="cd01189">
    <property type="entry name" value="INT_ICEBs1_C_like"/>
    <property type="match status" value="1"/>
</dbReference>
<evidence type="ECO:0000256" key="5">
    <source>
        <dbReference type="PROSITE-ProRule" id="PRU01248"/>
    </source>
</evidence>
<dbReference type="SUPFAM" id="SSF56349">
    <property type="entry name" value="DNA breaking-rejoining enzymes"/>
    <property type="match status" value="1"/>
</dbReference>
<dbReference type="PANTHER" id="PTHR30629">
    <property type="entry name" value="PROPHAGE INTEGRASE"/>
    <property type="match status" value="1"/>
</dbReference>
<dbReference type="InterPro" id="IPR013762">
    <property type="entry name" value="Integrase-like_cat_sf"/>
</dbReference>
<dbReference type="InterPro" id="IPR050808">
    <property type="entry name" value="Phage_Integrase"/>
</dbReference>
<protein>
    <submittedName>
        <fullName evidence="8">Phage integrase</fullName>
    </submittedName>
</protein>
<name>A0A4Y4C278_9CORY</name>
<accession>A0A4Y4C278</accession>
<dbReference type="PROSITE" id="PS51898">
    <property type="entry name" value="TYR_RECOMBINASE"/>
    <property type="match status" value="1"/>
</dbReference>
<evidence type="ECO:0000256" key="2">
    <source>
        <dbReference type="ARBA" id="ARBA00022908"/>
    </source>
</evidence>
<dbReference type="Proteomes" id="UP000319986">
    <property type="component" value="Unassembled WGS sequence"/>
</dbReference>
<dbReference type="InterPro" id="IPR010998">
    <property type="entry name" value="Integrase_recombinase_N"/>
</dbReference>
<evidence type="ECO:0000256" key="3">
    <source>
        <dbReference type="ARBA" id="ARBA00023125"/>
    </source>
</evidence>
<keyword evidence="4" id="KW-0233">DNA recombination</keyword>
<evidence type="ECO:0000256" key="1">
    <source>
        <dbReference type="ARBA" id="ARBA00008857"/>
    </source>
</evidence>
<keyword evidence="2" id="KW-0229">DNA integration</keyword>
<evidence type="ECO:0000259" key="6">
    <source>
        <dbReference type="PROSITE" id="PS51898"/>
    </source>
</evidence>
<dbReference type="AlphaFoldDB" id="A0A4Y4C278"/>
<dbReference type="InterPro" id="IPR044068">
    <property type="entry name" value="CB"/>
</dbReference>
<feature type="domain" description="Core-binding (CB)" evidence="7">
    <location>
        <begin position="76"/>
        <end position="151"/>
    </location>
</feature>